<dbReference type="EMBL" id="MT181530">
    <property type="protein sequence ID" value="QQL09546.1"/>
    <property type="molecule type" value="Genomic_DNA"/>
</dbReference>
<reference evidence="1" key="1">
    <citation type="journal article" date="2021" name="Virology (Lond)">
        <title>Diverse cressdnaviruses and an anellovirus identified in the fecal samples of yellow-bellied marmots.</title>
        <authorList>
            <person name="Khalifeh A."/>
            <person name="Blumstein D.T."/>
            <person name="Fontenele R.S."/>
            <person name="Schmidlin K."/>
            <person name="Richet C."/>
            <person name="Kraberger S."/>
            <person name="Varsani A."/>
        </authorList>
    </citation>
    <scope>NUCLEOTIDE SEQUENCE</scope>
    <source>
        <strain evidence="3">MAR25_3_2236</strain>
        <strain evidence="2">MAR26_1_2236</strain>
        <strain evidence="1">MAR26_3_2236</strain>
    </source>
</reference>
<dbReference type="Gene3D" id="2.60.120.20">
    <property type="match status" value="1"/>
</dbReference>
<organism evidence="1">
    <name type="scientific">Marmot associated feces virus 3</name>
    <dbReference type="NCBI Taxonomy" id="2800898"/>
    <lineage>
        <taxon>Viruses</taxon>
        <taxon>Monodnaviria</taxon>
        <taxon>Shotokuvirae</taxon>
        <taxon>Cressdnaviricota</taxon>
    </lineage>
</organism>
<protein>
    <submittedName>
        <fullName evidence="1">Capsid protein</fullName>
    </submittedName>
</protein>
<evidence type="ECO:0000313" key="2">
    <source>
        <dbReference type="EMBL" id="QQL09544.1"/>
    </source>
</evidence>
<evidence type="ECO:0000313" key="3">
    <source>
        <dbReference type="EMBL" id="QQL09546.1"/>
    </source>
</evidence>
<name>A0A7T7DFS9_9VIRU</name>
<proteinExistence type="predicted"/>
<dbReference type="EMBL" id="MT181528">
    <property type="protein sequence ID" value="QQL09542.1"/>
    <property type="molecule type" value="Genomic_DNA"/>
</dbReference>
<sequence length="333" mass="38018">MARTRRNYRKKRYSGRRRRTYRSRGAFRSINRKISSLTRRVAGEVCKFETIPPTFGNNLIQGLNPWTISSNKPLNVIASGVPYIYPINWIYTSINNVIQNPSSTIYVNGNPVPNDNYTISLKNPVYYSTLDNIASSSGGQGEDGGTELQYRLAYIYIRALFNASINNSQNNTDGALRIVIVKDKQPTGGAATWADENAQTNSRGVFIANRIDSMLNPSTVGRFKILYDKTLRFNTTNGYKPFKYYKKFSTVVRNNRRFIPTDSTFPHSTESNYYVNLNDQRNFLETPERSPPVQKNAFYLMMFSDGLTFTYSQDAATPPASFHLFNRVAYYNN</sequence>
<dbReference type="EMBL" id="MT181529">
    <property type="protein sequence ID" value="QQL09544.1"/>
    <property type="molecule type" value="Genomic_DNA"/>
</dbReference>
<dbReference type="InterPro" id="IPR029053">
    <property type="entry name" value="Viral_coat"/>
</dbReference>
<evidence type="ECO:0000313" key="1">
    <source>
        <dbReference type="EMBL" id="QQL09542.1"/>
    </source>
</evidence>
<accession>A0A7T7DFS9</accession>